<dbReference type="EMBL" id="JBEDUW010000003">
    <property type="protein sequence ID" value="KAK9938770.1"/>
    <property type="molecule type" value="Genomic_DNA"/>
</dbReference>
<evidence type="ECO:0000313" key="3">
    <source>
        <dbReference type="EMBL" id="KAK9938770.1"/>
    </source>
</evidence>
<evidence type="ECO:0000259" key="2">
    <source>
        <dbReference type="Pfam" id="PF14432"/>
    </source>
</evidence>
<gene>
    <name evidence="3" type="ORF">M0R45_015491</name>
</gene>
<evidence type="ECO:0000313" key="4">
    <source>
        <dbReference type="Proteomes" id="UP001457282"/>
    </source>
</evidence>
<sequence>MGDISHPQLDKIYSMIRELRTKMKLAGYKPKTDLVLHNMDEEEKEDALSVHSEKLAIAFGLISTSPGTTIRIVKNLRVCNDCHEATKIISKIVEREIIVRDRSRFHHFKYGKCSCNDYW</sequence>
<reference evidence="3 4" key="1">
    <citation type="journal article" date="2023" name="G3 (Bethesda)">
        <title>A chromosome-length genome assembly and annotation of blackberry (Rubus argutus, cv. 'Hillquist').</title>
        <authorList>
            <person name="Bruna T."/>
            <person name="Aryal R."/>
            <person name="Dudchenko O."/>
            <person name="Sargent D.J."/>
            <person name="Mead D."/>
            <person name="Buti M."/>
            <person name="Cavallini A."/>
            <person name="Hytonen T."/>
            <person name="Andres J."/>
            <person name="Pham M."/>
            <person name="Weisz D."/>
            <person name="Mascagni F."/>
            <person name="Usai G."/>
            <person name="Natali L."/>
            <person name="Bassil N."/>
            <person name="Fernandez G.E."/>
            <person name="Lomsadze A."/>
            <person name="Armour M."/>
            <person name="Olukolu B."/>
            <person name="Poorten T."/>
            <person name="Britton C."/>
            <person name="Davik J."/>
            <person name="Ashrafi H."/>
            <person name="Aiden E.L."/>
            <person name="Borodovsky M."/>
            <person name="Worthington M."/>
        </authorList>
    </citation>
    <scope>NUCLEOTIDE SEQUENCE [LARGE SCALE GENOMIC DNA]</scope>
    <source>
        <strain evidence="3">PI 553951</strain>
    </source>
</reference>
<feature type="domain" description="DYW" evidence="2">
    <location>
        <begin position="27"/>
        <end position="119"/>
    </location>
</feature>
<dbReference type="InterPro" id="IPR032867">
    <property type="entry name" value="DYW_dom"/>
</dbReference>
<dbReference type="Proteomes" id="UP001457282">
    <property type="component" value="Unassembled WGS sequence"/>
</dbReference>
<keyword evidence="4" id="KW-1185">Reference proteome</keyword>
<comment type="caution">
    <text evidence="3">The sequence shown here is derived from an EMBL/GenBank/DDBJ whole genome shotgun (WGS) entry which is preliminary data.</text>
</comment>
<accession>A0AAW1XRT8</accession>
<evidence type="ECO:0000256" key="1">
    <source>
        <dbReference type="ARBA" id="ARBA00006643"/>
    </source>
</evidence>
<organism evidence="3 4">
    <name type="scientific">Rubus argutus</name>
    <name type="common">Southern blackberry</name>
    <dbReference type="NCBI Taxonomy" id="59490"/>
    <lineage>
        <taxon>Eukaryota</taxon>
        <taxon>Viridiplantae</taxon>
        <taxon>Streptophyta</taxon>
        <taxon>Embryophyta</taxon>
        <taxon>Tracheophyta</taxon>
        <taxon>Spermatophyta</taxon>
        <taxon>Magnoliopsida</taxon>
        <taxon>eudicotyledons</taxon>
        <taxon>Gunneridae</taxon>
        <taxon>Pentapetalae</taxon>
        <taxon>rosids</taxon>
        <taxon>fabids</taxon>
        <taxon>Rosales</taxon>
        <taxon>Rosaceae</taxon>
        <taxon>Rosoideae</taxon>
        <taxon>Rosoideae incertae sedis</taxon>
        <taxon>Rubus</taxon>
    </lineage>
</organism>
<proteinExistence type="inferred from homology"/>
<dbReference type="Pfam" id="PF14432">
    <property type="entry name" value="DYW_deaminase"/>
    <property type="match status" value="1"/>
</dbReference>
<comment type="similarity">
    <text evidence="1">Belongs to the PPR family. PCMP-H subfamily.</text>
</comment>
<protein>
    <recommendedName>
        <fullName evidence="2">DYW domain-containing protein</fullName>
    </recommendedName>
</protein>
<name>A0AAW1XRT8_RUBAR</name>
<dbReference type="AlphaFoldDB" id="A0AAW1XRT8"/>
<dbReference type="GO" id="GO:0008270">
    <property type="term" value="F:zinc ion binding"/>
    <property type="evidence" value="ECO:0007669"/>
    <property type="project" value="InterPro"/>
</dbReference>